<feature type="region of interest" description="Disordered" evidence="1">
    <location>
        <begin position="68"/>
        <end position="90"/>
    </location>
</feature>
<gene>
    <name evidence="2" type="ORF">WOLCODRAFT_135144</name>
</gene>
<proteinExistence type="predicted"/>
<feature type="compositionally biased region" description="Polar residues" evidence="1">
    <location>
        <begin position="69"/>
        <end position="82"/>
    </location>
</feature>
<evidence type="ECO:0000256" key="1">
    <source>
        <dbReference type="SAM" id="MobiDB-lite"/>
    </source>
</evidence>
<reference evidence="2 3" key="1">
    <citation type="journal article" date="2012" name="Science">
        <title>The Paleozoic origin of enzymatic lignin decomposition reconstructed from 31 fungal genomes.</title>
        <authorList>
            <person name="Floudas D."/>
            <person name="Binder M."/>
            <person name="Riley R."/>
            <person name="Barry K."/>
            <person name="Blanchette R.A."/>
            <person name="Henrissat B."/>
            <person name="Martinez A.T."/>
            <person name="Otillar R."/>
            <person name="Spatafora J.W."/>
            <person name="Yadav J.S."/>
            <person name="Aerts A."/>
            <person name="Benoit I."/>
            <person name="Boyd A."/>
            <person name="Carlson A."/>
            <person name="Copeland A."/>
            <person name="Coutinho P.M."/>
            <person name="de Vries R.P."/>
            <person name="Ferreira P."/>
            <person name="Findley K."/>
            <person name="Foster B."/>
            <person name="Gaskell J."/>
            <person name="Glotzer D."/>
            <person name="Gorecki P."/>
            <person name="Heitman J."/>
            <person name="Hesse C."/>
            <person name="Hori C."/>
            <person name="Igarashi K."/>
            <person name="Jurgens J.A."/>
            <person name="Kallen N."/>
            <person name="Kersten P."/>
            <person name="Kohler A."/>
            <person name="Kuees U."/>
            <person name="Kumar T.K.A."/>
            <person name="Kuo A."/>
            <person name="LaButti K."/>
            <person name="Larrondo L.F."/>
            <person name="Lindquist E."/>
            <person name="Ling A."/>
            <person name="Lombard V."/>
            <person name="Lucas S."/>
            <person name="Lundell T."/>
            <person name="Martin R."/>
            <person name="McLaughlin D.J."/>
            <person name="Morgenstern I."/>
            <person name="Morin E."/>
            <person name="Murat C."/>
            <person name="Nagy L.G."/>
            <person name="Nolan M."/>
            <person name="Ohm R.A."/>
            <person name="Patyshakuliyeva A."/>
            <person name="Rokas A."/>
            <person name="Ruiz-Duenas F.J."/>
            <person name="Sabat G."/>
            <person name="Salamov A."/>
            <person name="Samejima M."/>
            <person name="Schmutz J."/>
            <person name="Slot J.C."/>
            <person name="St John F."/>
            <person name="Stenlid J."/>
            <person name="Sun H."/>
            <person name="Sun S."/>
            <person name="Syed K."/>
            <person name="Tsang A."/>
            <person name="Wiebenga A."/>
            <person name="Young D."/>
            <person name="Pisabarro A."/>
            <person name="Eastwood D.C."/>
            <person name="Martin F."/>
            <person name="Cullen D."/>
            <person name="Grigoriev I.V."/>
            <person name="Hibbett D.S."/>
        </authorList>
    </citation>
    <scope>NUCLEOTIDE SEQUENCE [LARGE SCALE GENOMIC DNA]</scope>
    <source>
        <strain evidence="2 3">MD-104</strain>
    </source>
</reference>
<accession>A0A2H3ITZ7</accession>
<evidence type="ECO:0000313" key="3">
    <source>
        <dbReference type="Proteomes" id="UP000218811"/>
    </source>
</evidence>
<protein>
    <submittedName>
        <fullName evidence="2">Uncharacterized protein</fullName>
    </submittedName>
</protein>
<dbReference type="Proteomes" id="UP000218811">
    <property type="component" value="Unassembled WGS sequence"/>
</dbReference>
<keyword evidence="3" id="KW-1185">Reference proteome</keyword>
<name>A0A2H3ITZ7_WOLCO</name>
<organism evidence="2 3">
    <name type="scientific">Wolfiporia cocos (strain MD-104)</name>
    <name type="common">Brown rot fungus</name>
    <dbReference type="NCBI Taxonomy" id="742152"/>
    <lineage>
        <taxon>Eukaryota</taxon>
        <taxon>Fungi</taxon>
        <taxon>Dikarya</taxon>
        <taxon>Basidiomycota</taxon>
        <taxon>Agaricomycotina</taxon>
        <taxon>Agaricomycetes</taxon>
        <taxon>Polyporales</taxon>
        <taxon>Phaeolaceae</taxon>
        <taxon>Wolfiporia</taxon>
    </lineage>
</organism>
<dbReference type="AlphaFoldDB" id="A0A2H3ITZ7"/>
<evidence type="ECO:0000313" key="2">
    <source>
        <dbReference type="EMBL" id="PCH33450.1"/>
    </source>
</evidence>
<sequence>MNNNDIKTVLELKMIYAPKAGTQYSHDCPELVPGTLIGARYLAYAILSRSDMTNRVIRAALRMRRTSNRLDNLQTPRSNNGSMRKGELQPDENLCLASSCGAESTYA</sequence>
<dbReference type="EMBL" id="KB467831">
    <property type="protein sequence ID" value="PCH33450.1"/>
    <property type="molecule type" value="Genomic_DNA"/>
</dbReference>